<feature type="compositionally biased region" description="Polar residues" evidence="1">
    <location>
        <begin position="24"/>
        <end position="37"/>
    </location>
</feature>
<keyword evidence="2" id="KW-0472">Membrane</keyword>
<name>A0A9W7G8N7_9STRA</name>
<feature type="transmembrane region" description="Helical" evidence="2">
    <location>
        <begin position="323"/>
        <end position="341"/>
    </location>
</feature>
<dbReference type="EMBL" id="BRYA01000118">
    <property type="protein sequence ID" value="GMI40061.1"/>
    <property type="molecule type" value="Genomic_DNA"/>
</dbReference>
<dbReference type="PANTHER" id="PTHR16740:SF1">
    <property type="entry name" value="CYTOCHROME B5-RELATED PROTEIN-RELATED"/>
    <property type="match status" value="1"/>
</dbReference>
<dbReference type="InterPro" id="IPR036400">
    <property type="entry name" value="Cyt_B5-like_heme/steroid_sf"/>
</dbReference>
<dbReference type="Pfam" id="PF00487">
    <property type="entry name" value="FA_desaturase"/>
    <property type="match status" value="1"/>
</dbReference>
<organism evidence="4 5">
    <name type="scientific">Triparma columacea</name>
    <dbReference type="NCBI Taxonomy" id="722753"/>
    <lineage>
        <taxon>Eukaryota</taxon>
        <taxon>Sar</taxon>
        <taxon>Stramenopiles</taxon>
        <taxon>Ochrophyta</taxon>
        <taxon>Bolidophyceae</taxon>
        <taxon>Parmales</taxon>
        <taxon>Triparmaceae</taxon>
        <taxon>Triparma</taxon>
    </lineage>
</organism>
<accession>A0A9W7G8N7</accession>
<feature type="transmembrane region" description="Helical" evidence="2">
    <location>
        <begin position="162"/>
        <end position="181"/>
    </location>
</feature>
<evidence type="ECO:0000256" key="2">
    <source>
        <dbReference type="SAM" id="Phobius"/>
    </source>
</evidence>
<proteinExistence type="predicted"/>
<feature type="transmembrane region" description="Helical" evidence="2">
    <location>
        <begin position="188"/>
        <end position="206"/>
    </location>
</feature>
<dbReference type="Proteomes" id="UP001165065">
    <property type="component" value="Unassembled WGS sequence"/>
</dbReference>
<dbReference type="GO" id="GO:0006629">
    <property type="term" value="P:lipid metabolic process"/>
    <property type="evidence" value="ECO:0007669"/>
    <property type="project" value="InterPro"/>
</dbReference>
<comment type="caution">
    <text evidence="4">The sequence shown here is derived from an EMBL/GenBank/DDBJ whole genome shotgun (WGS) entry which is preliminary data.</text>
</comment>
<sequence>MCKLPKSTAAGVGNEAPDGVVKGDSTSPQTRHSNPMKMSSGVAFNPEGRYWRIGGEWYDFVNFSHPGGNEIIRLCRDRFDDATYAFEAHHMDYKKARAIIGKYRVGEGLQKVLKEKNQTPAPKLLGDESFYSDVRRRTSAYFRKIKKEGHTNGLGPTRQCITLFWISVALWLASIYYCLIVSKTIHSAILQGIAASILGAFGHNWIHQPKYKLWAYLSLDTIGFSSDQWYREHILQHHMYTNTPLDNHFKGTDPFLVTDPTVERNWFQRVVTPILNPLVLIFGIWGNYSFHASEMLRGNEKLQLGKLIFPSIVYTFYRLEGWWGLALFFVNTATTGIYYFTMALMNHNSEKTLDVARRNSADDWGIAQICSCADWAVQTKFLPSIVYLWLNYHCVHHLFPLTDFSHHRDIQAILMETCLDHNVEYEAGDFFDIYRQMVNGFGNPRSLWMEINAYNGS</sequence>
<feature type="domain" description="Fatty acid desaturase" evidence="3">
    <location>
        <begin position="189"/>
        <end position="425"/>
    </location>
</feature>
<keyword evidence="2" id="KW-1133">Transmembrane helix</keyword>
<evidence type="ECO:0000259" key="3">
    <source>
        <dbReference type="Pfam" id="PF00487"/>
    </source>
</evidence>
<dbReference type="SUPFAM" id="SSF55856">
    <property type="entry name" value="Cytochrome b5-like heme/steroid binding domain"/>
    <property type="match status" value="1"/>
</dbReference>
<reference evidence="5" key="1">
    <citation type="journal article" date="2023" name="Commun. Biol.">
        <title>Genome analysis of Parmales, the sister group of diatoms, reveals the evolutionary specialization of diatoms from phago-mixotrophs to photoautotrophs.</title>
        <authorList>
            <person name="Ban H."/>
            <person name="Sato S."/>
            <person name="Yoshikawa S."/>
            <person name="Yamada K."/>
            <person name="Nakamura Y."/>
            <person name="Ichinomiya M."/>
            <person name="Sato N."/>
            <person name="Blanc-Mathieu R."/>
            <person name="Endo H."/>
            <person name="Kuwata A."/>
            <person name="Ogata H."/>
        </authorList>
    </citation>
    <scope>NUCLEOTIDE SEQUENCE [LARGE SCALE GENOMIC DNA]</scope>
</reference>
<gene>
    <name evidence="4" type="ORF">TrCOL_g931</name>
</gene>
<dbReference type="OrthoDB" id="260519at2759"/>
<evidence type="ECO:0000313" key="5">
    <source>
        <dbReference type="Proteomes" id="UP001165065"/>
    </source>
</evidence>
<protein>
    <recommendedName>
        <fullName evidence="3">Fatty acid desaturase domain-containing protein</fullName>
    </recommendedName>
</protein>
<dbReference type="AlphaFoldDB" id="A0A9W7G8N7"/>
<dbReference type="PANTHER" id="PTHR16740">
    <property type="entry name" value="CYTOCHROME B5-RELATED PROTEIN-RELATED"/>
    <property type="match status" value="1"/>
</dbReference>
<keyword evidence="2" id="KW-0812">Transmembrane</keyword>
<feature type="region of interest" description="Disordered" evidence="1">
    <location>
        <begin position="1"/>
        <end position="39"/>
    </location>
</feature>
<dbReference type="Gene3D" id="3.10.120.10">
    <property type="entry name" value="Cytochrome b5-like heme/steroid binding domain"/>
    <property type="match status" value="1"/>
</dbReference>
<evidence type="ECO:0000313" key="4">
    <source>
        <dbReference type="EMBL" id="GMI40061.1"/>
    </source>
</evidence>
<dbReference type="InterPro" id="IPR053100">
    <property type="entry name" value="Cytochrome_b5-related"/>
</dbReference>
<dbReference type="InterPro" id="IPR005804">
    <property type="entry name" value="FA_desaturase_dom"/>
</dbReference>
<evidence type="ECO:0000256" key="1">
    <source>
        <dbReference type="SAM" id="MobiDB-lite"/>
    </source>
</evidence>
<feature type="transmembrane region" description="Helical" evidence="2">
    <location>
        <begin position="270"/>
        <end position="290"/>
    </location>
</feature>
<keyword evidence="5" id="KW-1185">Reference proteome</keyword>